<feature type="transmembrane region" description="Helical" evidence="1">
    <location>
        <begin position="297"/>
        <end position="324"/>
    </location>
</feature>
<dbReference type="RefSeq" id="WP_112090603.1">
    <property type="nucleotide sequence ID" value="NZ_PRLD01000004.1"/>
</dbReference>
<keyword evidence="1" id="KW-0472">Membrane</keyword>
<name>A0A329U8K5_9FIRM</name>
<feature type="transmembrane region" description="Helical" evidence="1">
    <location>
        <begin position="242"/>
        <end position="259"/>
    </location>
</feature>
<feature type="transmembrane region" description="Helical" evidence="1">
    <location>
        <begin position="39"/>
        <end position="60"/>
    </location>
</feature>
<dbReference type="AlphaFoldDB" id="A0A329U8K5"/>
<dbReference type="Proteomes" id="UP000251281">
    <property type="component" value="Unassembled WGS sequence"/>
</dbReference>
<protein>
    <submittedName>
        <fullName evidence="2">Uncharacterized protein</fullName>
    </submittedName>
</protein>
<comment type="caution">
    <text evidence="2">The sequence shown here is derived from an EMBL/GenBank/DDBJ whole genome shotgun (WGS) entry which is preliminary data.</text>
</comment>
<organism evidence="2 3">
    <name type="scientific">Faecalibacterium prausnitzii</name>
    <dbReference type="NCBI Taxonomy" id="853"/>
    <lineage>
        <taxon>Bacteria</taxon>
        <taxon>Bacillati</taxon>
        <taxon>Bacillota</taxon>
        <taxon>Clostridia</taxon>
        <taxon>Eubacteriales</taxon>
        <taxon>Oscillospiraceae</taxon>
        <taxon>Faecalibacterium</taxon>
    </lineage>
</organism>
<feature type="transmembrane region" description="Helical" evidence="1">
    <location>
        <begin position="155"/>
        <end position="177"/>
    </location>
</feature>
<evidence type="ECO:0000313" key="2">
    <source>
        <dbReference type="EMBL" id="RAW58411.1"/>
    </source>
</evidence>
<keyword evidence="1" id="KW-1133">Transmembrane helix</keyword>
<feature type="transmembrane region" description="Helical" evidence="1">
    <location>
        <begin position="211"/>
        <end position="230"/>
    </location>
</feature>
<feature type="transmembrane region" description="Helical" evidence="1">
    <location>
        <begin position="370"/>
        <end position="391"/>
    </location>
</feature>
<feature type="transmembrane region" description="Helical" evidence="1">
    <location>
        <begin position="12"/>
        <end position="33"/>
    </location>
</feature>
<proteinExistence type="predicted"/>
<feature type="transmembrane region" description="Helical" evidence="1">
    <location>
        <begin position="428"/>
        <end position="450"/>
    </location>
</feature>
<accession>A0A329U8K5</accession>
<feature type="transmembrane region" description="Helical" evidence="1">
    <location>
        <begin position="265"/>
        <end position="285"/>
    </location>
</feature>
<sequence>MTDTITKPRVSAAAKTALVLAAAAVLLAVFALAAPGSRFFFPLVSLWCNLALFACVLLVLRVAGIKFDLFHKAVIVGLWAAALIYFFWALNRRSFVYIWDYVNYINKQYSAEAAFLQSPTAGFHYIFGSFAEDYTNFITLFLDFPFCLSDRTGDSFAFCQVFSILPMLLVLLAGLTIKVGQMLQVKNRFWYFLIGMSWMVTYPWLRMSAMLSQPDWFGLIFGFSILLLTLDFRFEKLEPVRFCLLFAATAAIILSRRWYLYFVVGYYFAYAVLVLVSSVRTARAGQKKQALVQVRNLVLFGLMSMVAMLVLLWPMVSHILAYSYADRYAYYNGGGMVTEIYLQYARMGLMNLVLIGLGLWFCLKRHKMPALPCLAGLEILLSMLLFTRVQTTGSQHMLLFLPGWFLLFLLGATALAEGITRRRNLKIGFWLFTIAFATSVRCSPLTTVALPDFLIGRTILSASLQESARDFAAIDDLVYDRKDLPQIKAIANWIDTHCAEGEISYMIPHDTLYCPDHFKNCQLPATPINDKLAFGFSVPGTHNFPMQFFEAKYVLTADPFPLTHVNDPENEMSHKLNERFLAVRDEYFTQEATFDMGNGTTFTIWRRTVAPTRAEVEYYLSAFTEEDAKYPEMFSEIAESWLAARGL</sequence>
<evidence type="ECO:0000313" key="3">
    <source>
        <dbReference type="Proteomes" id="UP000251281"/>
    </source>
</evidence>
<keyword evidence="1" id="KW-0812">Transmembrane</keyword>
<feature type="transmembrane region" description="Helical" evidence="1">
    <location>
        <begin position="397"/>
        <end position="416"/>
    </location>
</feature>
<evidence type="ECO:0000256" key="1">
    <source>
        <dbReference type="SAM" id="Phobius"/>
    </source>
</evidence>
<gene>
    <name evidence="2" type="ORF">C4N24_05330</name>
</gene>
<dbReference type="EMBL" id="PRLD01000004">
    <property type="protein sequence ID" value="RAW58411.1"/>
    <property type="molecule type" value="Genomic_DNA"/>
</dbReference>
<feature type="transmembrane region" description="Helical" evidence="1">
    <location>
        <begin position="344"/>
        <end position="363"/>
    </location>
</feature>
<feature type="transmembrane region" description="Helical" evidence="1">
    <location>
        <begin position="189"/>
        <end position="205"/>
    </location>
</feature>
<reference evidence="2 3" key="1">
    <citation type="submission" date="2018-02" db="EMBL/GenBank/DDBJ databases">
        <title>Complete genome sequencing of Faecalibacterium prausnitzii strains isolated from the human gut.</title>
        <authorList>
            <person name="Fitzgerald B.C."/>
            <person name="Shkoporov A.N."/>
            <person name="Ross P.R."/>
            <person name="Hill C."/>
        </authorList>
    </citation>
    <scope>NUCLEOTIDE SEQUENCE [LARGE SCALE GENOMIC DNA]</scope>
    <source>
        <strain evidence="2 3">APC923/51-1</strain>
    </source>
</reference>
<feature type="transmembrane region" description="Helical" evidence="1">
    <location>
        <begin position="69"/>
        <end position="90"/>
    </location>
</feature>